<feature type="region of interest" description="Disordered" evidence="1">
    <location>
        <begin position="221"/>
        <end position="343"/>
    </location>
</feature>
<dbReference type="OrthoDB" id="3946385at2759"/>
<name>A0A6A6VA16_9PLEO</name>
<feature type="compositionally biased region" description="Low complexity" evidence="1">
    <location>
        <begin position="113"/>
        <end position="140"/>
    </location>
</feature>
<feature type="compositionally biased region" description="Basic and acidic residues" evidence="1">
    <location>
        <begin position="287"/>
        <end position="303"/>
    </location>
</feature>
<feature type="compositionally biased region" description="Low complexity" evidence="1">
    <location>
        <begin position="222"/>
        <end position="231"/>
    </location>
</feature>
<feature type="compositionally biased region" description="Basic and acidic residues" evidence="1">
    <location>
        <begin position="48"/>
        <end position="59"/>
    </location>
</feature>
<reference evidence="2" key="1">
    <citation type="journal article" date="2020" name="Stud. Mycol.">
        <title>101 Dothideomycetes genomes: a test case for predicting lifestyles and emergence of pathogens.</title>
        <authorList>
            <person name="Haridas S."/>
            <person name="Albert R."/>
            <person name="Binder M."/>
            <person name="Bloem J."/>
            <person name="Labutti K."/>
            <person name="Salamov A."/>
            <person name="Andreopoulos B."/>
            <person name="Baker S."/>
            <person name="Barry K."/>
            <person name="Bills G."/>
            <person name="Bluhm B."/>
            <person name="Cannon C."/>
            <person name="Castanera R."/>
            <person name="Culley D."/>
            <person name="Daum C."/>
            <person name="Ezra D."/>
            <person name="Gonzalez J."/>
            <person name="Henrissat B."/>
            <person name="Kuo A."/>
            <person name="Liang C."/>
            <person name="Lipzen A."/>
            <person name="Lutzoni F."/>
            <person name="Magnuson J."/>
            <person name="Mondo S."/>
            <person name="Nolan M."/>
            <person name="Ohm R."/>
            <person name="Pangilinan J."/>
            <person name="Park H.-J."/>
            <person name="Ramirez L."/>
            <person name="Alfaro M."/>
            <person name="Sun H."/>
            <person name="Tritt A."/>
            <person name="Yoshinaga Y."/>
            <person name="Zwiers L.-H."/>
            <person name="Turgeon B."/>
            <person name="Goodwin S."/>
            <person name="Spatafora J."/>
            <person name="Crous P."/>
            <person name="Grigoriev I."/>
        </authorList>
    </citation>
    <scope>NUCLEOTIDE SEQUENCE</scope>
    <source>
        <strain evidence="2">CBS 119925</strain>
    </source>
</reference>
<feature type="compositionally biased region" description="Low complexity" evidence="1">
    <location>
        <begin position="79"/>
        <end position="103"/>
    </location>
</feature>
<proteinExistence type="predicted"/>
<gene>
    <name evidence="2" type="ORF">M011DRAFT_468991</name>
</gene>
<dbReference type="Proteomes" id="UP000799440">
    <property type="component" value="Unassembled WGS sequence"/>
</dbReference>
<feature type="compositionally biased region" description="Basic residues" evidence="1">
    <location>
        <begin position="482"/>
        <end position="491"/>
    </location>
</feature>
<sequence length="491" mass="51901">MPRTTSQSPGPVASASAAPTSLPSSQKAVKKKATTMSKDASTKAKPVVRRDSGNAENDKIVTGGVKHTPKKLVSETKKPVPANTTTTAPTAASKPTTSTHAPAKLPETKKTAVKPPSSSSTTTTTKDISQSTTTAPTAPTDSQPRQRRRPRKLTREDATKSTIELEQTTAATLDSASSTLPPSEPTQNAITSAAIVIETTNELEALKSRVRGLEAKVEELYKAGSANSSTGNGSGAGRARSPRRRGKGRKGSNTTVISPTEIPDAERVQEVLDDEGEVVEMGEESEELRRAETELALARRDLETYQGGGGGRRGRPSNRRNRSSQDEGIEEIPRAGEPGLLDSETLHMDRQVTLTGSYRIPLPATVSMDDVKNLQSGVSAAQNVARSFLEQRRARQRAELRERGVEEEKPVVKREGSGEGKQSWGEWFGGYSMAISRAVKNIEAEAAVESAPVNSTARKAGKTGGTAGSRNTSGKAGVGGGKRQKGTAKGS</sequence>
<protein>
    <submittedName>
        <fullName evidence="2">Uncharacterized protein</fullName>
    </submittedName>
</protein>
<feature type="compositionally biased region" description="Low complexity" evidence="1">
    <location>
        <begin position="1"/>
        <end position="25"/>
    </location>
</feature>
<feature type="compositionally biased region" description="Low complexity" evidence="1">
    <location>
        <begin position="168"/>
        <end position="180"/>
    </location>
</feature>
<organism evidence="2 3">
    <name type="scientific">Sporormia fimetaria CBS 119925</name>
    <dbReference type="NCBI Taxonomy" id="1340428"/>
    <lineage>
        <taxon>Eukaryota</taxon>
        <taxon>Fungi</taxon>
        <taxon>Dikarya</taxon>
        <taxon>Ascomycota</taxon>
        <taxon>Pezizomycotina</taxon>
        <taxon>Dothideomycetes</taxon>
        <taxon>Pleosporomycetidae</taxon>
        <taxon>Pleosporales</taxon>
        <taxon>Sporormiaceae</taxon>
        <taxon>Sporormia</taxon>
    </lineage>
</organism>
<keyword evidence="3" id="KW-1185">Reference proteome</keyword>
<feature type="compositionally biased region" description="Acidic residues" evidence="1">
    <location>
        <begin position="271"/>
        <end position="286"/>
    </location>
</feature>
<feature type="compositionally biased region" description="Basic residues" evidence="1">
    <location>
        <begin position="312"/>
        <end position="322"/>
    </location>
</feature>
<evidence type="ECO:0000313" key="2">
    <source>
        <dbReference type="EMBL" id="KAF2746131.1"/>
    </source>
</evidence>
<accession>A0A6A6VA16</accession>
<evidence type="ECO:0000313" key="3">
    <source>
        <dbReference type="Proteomes" id="UP000799440"/>
    </source>
</evidence>
<feature type="region of interest" description="Disordered" evidence="1">
    <location>
        <begin position="1"/>
        <end position="187"/>
    </location>
</feature>
<feature type="compositionally biased region" description="Basic residues" evidence="1">
    <location>
        <begin position="240"/>
        <end position="250"/>
    </location>
</feature>
<evidence type="ECO:0000256" key="1">
    <source>
        <dbReference type="SAM" id="MobiDB-lite"/>
    </source>
</evidence>
<dbReference type="EMBL" id="MU006579">
    <property type="protein sequence ID" value="KAF2746131.1"/>
    <property type="molecule type" value="Genomic_DNA"/>
</dbReference>
<feature type="region of interest" description="Disordered" evidence="1">
    <location>
        <begin position="446"/>
        <end position="491"/>
    </location>
</feature>
<feature type="region of interest" description="Disordered" evidence="1">
    <location>
        <begin position="394"/>
        <end position="426"/>
    </location>
</feature>
<dbReference type="AlphaFoldDB" id="A0A6A6VA16"/>
<feature type="compositionally biased region" description="Basic and acidic residues" evidence="1">
    <location>
        <begin position="394"/>
        <end position="418"/>
    </location>
</feature>